<dbReference type="FunFam" id="1.25.40.20:FF:000198">
    <property type="entry name" value="Myosin binding subunit, isoform P"/>
    <property type="match status" value="1"/>
</dbReference>
<dbReference type="SMART" id="SM00248">
    <property type="entry name" value="ANK"/>
    <property type="match status" value="5"/>
</dbReference>
<dbReference type="EMBL" id="JAVRJZ010000018">
    <property type="protein sequence ID" value="KAK2708265.1"/>
    <property type="molecule type" value="Genomic_DNA"/>
</dbReference>
<dbReference type="Pfam" id="PF12796">
    <property type="entry name" value="Ank_2"/>
    <property type="match status" value="2"/>
</dbReference>
<keyword evidence="1" id="KW-0677">Repeat</keyword>
<name>A0AA88HA84_ARTSF</name>
<dbReference type="SUPFAM" id="SSF48403">
    <property type="entry name" value="Ankyrin repeat"/>
    <property type="match status" value="1"/>
</dbReference>
<feature type="repeat" description="ANK" evidence="2">
    <location>
        <begin position="134"/>
        <end position="166"/>
    </location>
</feature>
<dbReference type="GO" id="GO:0005737">
    <property type="term" value="C:cytoplasm"/>
    <property type="evidence" value="ECO:0007669"/>
    <property type="project" value="TreeGrafter"/>
</dbReference>
<evidence type="ECO:0000256" key="1">
    <source>
        <dbReference type="ARBA" id="ARBA00022737"/>
    </source>
</evidence>
<dbReference type="Proteomes" id="UP001187531">
    <property type="component" value="Unassembled WGS sequence"/>
</dbReference>
<dbReference type="GO" id="GO:0004857">
    <property type="term" value="F:enzyme inhibitor activity"/>
    <property type="evidence" value="ECO:0007669"/>
    <property type="project" value="TreeGrafter"/>
</dbReference>
<dbReference type="PANTHER" id="PTHR24179:SF29">
    <property type="entry name" value="LD46604P"/>
    <property type="match status" value="1"/>
</dbReference>
<keyword evidence="5" id="KW-1185">Reference proteome</keyword>
<comment type="caution">
    <text evidence="4">The sequence shown here is derived from an EMBL/GenBank/DDBJ whole genome shotgun (WGS) entry which is preliminary data.</text>
</comment>
<dbReference type="EMBL" id="JAVRJZ010000018">
    <property type="protein sequence ID" value="KAK2708266.1"/>
    <property type="molecule type" value="Genomic_DNA"/>
</dbReference>
<feature type="compositionally biased region" description="Basic and acidic residues" evidence="3">
    <location>
        <begin position="361"/>
        <end position="381"/>
    </location>
</feature>
<dbReference type="PANTHER" id="PTHR24179">
    <property type="entry name" value="PROTEIN PHOSPHATASE 1 REGULATORY SUBUNIT 12"/>
    <property type="match status" value="1"/>
</dbReference>
<evidence type="ECO:0008006" key="6">
    <source>
        <dbReference type="Google" id="ProtNLM"/>
    </source>
</evidence>
<dbReference type="PROSITE" id="PS50088">
    <property type="entry name" value="ANK_REPEAT"/>
    <property type="match status" value="4"/>
</dbReference>
<feature type="repeat" description="ANK" evidence="2">
    <location>
        <begin position="262"/>
        <end position="294"/>
    </location>
</feature>
<dbReference type="Gene3D" id="1.25.40.20">
    <property type="entry name" value="Ankyrin repeat-containing domain"/>
    <property type="match status" value="2"/>
</dbReference>
<feature type="region of interest" description="Disordered" evidence="3">
    <location>
        <begin position="323"/>
        <end position="430"/>
    </location>
</feature>
<dbReference type="InterPro" id="IPR036770">
    <property type="entry name" value="Ankyrin_rpt-contain_sf"/>
</dbReference>
<reference evidence="4" key="1">
    <citation type="submission" date="2023-07" db="EMBL/GenBank/DDBJ databases">
        <title>Chromosome-level genome assembly of Artemia franciscana.</title>
        <authorList>
            <person name="Jo E."/>
        </authorList>
    </citation>
    <scope>NUCLEOTIDE SEQUENCE</scope>
    <source>
        <tissue evidence="4">Whole body</tissue>
    </source>
</reference>
<sequence>MDHAELIAELPRIEALTPQERLRLAKERRALQLRRCLQLEKEQEGRRKSAVGLSSKKKILNSRRIKFPDTIRLLEAAARNDIDEVRRLLEHGVDPNSKNEDGLTALHQSCIDNNEEMLLLLLRSGANVNAEDTERWTPLHAAATCGHKRLVDILLRKGANLLAVNSDGNMPYDICDDEETYYFIESEMARRGITQEIINRTRAAPEEKMLNDLKECRANREDLDFVNDVGATPLHVAAANGYLKIAEFLLECGVNTEVRDADGWQPVHAAACWGHLDVLELLVQNGANLSALTDAGESPLEICEDKEMRERIIQLRQETRVLKEQSLKPRRSSSTVRRSSIHKKNLTSKKDVMNEGLTNRLRIENETKNERNNKSESKTDDSPPMAHLLKRDTLGEIKLDEKDREKMKQAADHSLKKEKGQQNSVQTQSKGWETNDRDVKVMVDSVDSSYPTNSTTIELTIKVAVGNNEARRSIDNDPYRNSVASTPKTLTELKTERRRSRGQSIDGEMTTVQTIYGQKVTETYYRPPSPNANFNKFTGEPLEIVGDNKGRRCCVIM</sequence>
<dbReference type="PRINTS" id="PR01415">
    <property type="entry name" value="ANKYRIN"/>
</dbReference>
<dbReference type="AlphaFoldDB" id="A0AA88HA84"/>
<evidence type="ECO:0000256" key="2">
    <source>
        <dbReference type="PROSITE-ProRule" id="PRU00023"/>
    </source>
</evidence>
<evidence type="ECO:0000313" key="4">
    <source>
        <dbReference type="EMBL" id="KAK2708265.1"/>
    </source>
</evidence>
<organism evidence="4 5">
    <name type="scientific">Artemia franciscana</name>
    <name type="common">Brine shrimp</name>
    <name type="synonym">Artemia sanfranciscana</name>
    <dbReference type="NCBI Taxonomy" id="6661"/>
    <lineage>
        <taxon>Eukaryota</taxon>
        <taxon>Metazoa</taxon>
        <taxon>Ecdysozoa</taxon>
        <taxon>Arthropoda</taxon>
        <taxon>Crustacea</taxon>
        <taxon>Branchiopoda</taxon>
        <taxon>Anostraca</taxon>
        <taxon>Artemiidae</taxon>
        <taxon>Artemia</taxon>
    </lineage>
</organism>
<evidence type="ECO:0000313" key="5">
    <source>
        <dbReference type="Proteomes" id="UP001187531"/>
    </source>
</evidence>
<dbReference type="InterPro" id="IPR051226">
    <property type="entry name" value="PP1_Regulatory_Subunit"/>
</dbReference>
<dbReference type="GO" id="GO:0017020">
    <property type="term" value="F:myosin phosphatase regulator activity"/>
    <property type="evidence" value="ECO:0007669"/>
    <property type="project" value="TreeGrafter"/>
</dbReference>
<keyword evidence="2" id="KW-0040">ANK repeat</keyword>
<dbReference type="PROSITE" id="PS50297">
    <property type="entry name" value="ANK_REP_REGION"/>
    <property type="match status" value="4"/>
</dbReference>
<feature type="compositionally biased region" description="Polar residues" evidence="3">
    <location>
        <begin position="421"/>
        <end position="430"/>
    </location>
</feature>
<protein>
    <recommendedName>
        <fullName evidence="6">Protein phosphatase 1 regulatory subunit 16A</fullName>
    </recommendedName>
</protein>
<dbReference type="InterPro" id="IPR002110">
    <property type="entry name" value="Ankyrin_rpt"/>
</dbReference>
<gene>
    <name evidence="4" type="ORF">QYM36_014011</name>
</gene>
<evidence type="ECO:0000256" key="3">
    <source>
        <dbReference type="SAM" id="MobiDB-lite"/>
    </source>
</evidence>
<proteinExistence type="predicted"/>
<feature type="repeat" description="ANK" evidence="2">
    <location>
        <begin position="229"/>
        <end position="261"/>
    </location>
</feature>
<feature type="compositionally biased region" description="Basic and acidic residues" evidence="3">
    <location>
        <begin position="389"/>
        <end position="420"/>
    </location>
</feature>
<accession>A0AA88HA84</accession>
<feature type="repeat" description="ANK" evidence="2">
    <location>
        <begin position="101"/>
        <end position="133"/>
    </location>
</feature>